<reference evidence="1" key="2">
    <citation type="journal article" date="2023" name="IMA Fungus">
        <title>Comparative genomic study of the Penicillium genus elucidates a diverse pangenome and 15 lateral gene transfer events.</title>
        <authorList>
            <person name="Petersen C."/>
            <person name="Sorensen T."/>
            <person name="Nielsen M.R."/>
            <person name="Sondergaard T.E."/>
            <person name="Sorensen J.L."/>
            <person name="Fitzpatrick D.A."/>
            <person name="Frisvad J.C."/>
            <person name="Nielsen K.L."/>
        </authorList>
    </citation>
    <scope>NUCLEOTIDE SEQUENCE</scope>
    <source>
        <strain evidence="1">IBT 30761</strain>
    </source>
</reference>
<dbReference type="AlphaFoldDB" id="A0A9W9K9X1"/>
<dbReference type="EMBL" id="JAPQKI010000005">
    <property type="protein sequence ID" value="KAJ5098504.1"/>
    <property type="molecule type" value="Genomic_DNA"/>
</dbReference>
<organism evidence="1 2">
    <name type="scientific">Penicillium argentinense</name>
    <dbReference type="NCBI Taxonomy" id="1131581"/>
    <lineage>
        <taxon>Eukaryota</taxon>
        <taxon>Fungi</taxon>
        <taxon>Dikarya</taxon>
        <taxon>Ascomycota</taxon>
        <taxon>Pezizomycotina</taxon>
        <taxon>Eurotiomycetes</taxon>
        <taxon>Eurotiomycetidae</taxon>
        <taxon>Eurotiales</taxon>
        <taxon>Aspergillaceae</taxon>
        <taxon>Penicillium</taxon>
    </lineage>
</organism>
<protein>
    <submittedName>
        <fullName evidence="1">Uncharacterized protein</fullName>
    </submittedName>
</protein>
<dbReference type="Proteomes" id="UP001149074">
    <property type="component" value="Unassembled WGS sequence"/>
</dbReference>
<evidence type="ECO:0000313" key="2">
    <source>
        <dbReference type="Proteomes" id="UP001149074"/>
    </source>
</evidence>
<accession>A0A9W9K9X1</accession>
<dbReference type="GeneID" id="81356978"/>
<dbReference type="RefSeq" id="XP_056474158.1">
    <property type="nucleotide sequence ID" value="XM_056617999.1"/>
</dbReference>
<sequence length="161" mass="18069">MLFPQQELELQGRAQLHASWAGTFSDARGRLHSSKLLYGVNAPSFLLELEIRGEEDCQGNPPLYYYLESGSWERKRCALYTPNCTTAIHRVFGTSSYWFEGAGAVESGFANSDVPDWSDNLVNSSVFRWILAGLDCQLSPYIRCRVGKASKVGPHYVELKI</sequence>
<keyword evidence="2" id="KW-1185">Reference proteome</keyword>
<comment type="caution">
    <text evidence="1">The sequence shown here is derived from an EMBL/GenBank/DDBJ whole genome shotgun (WGS) entry which is preliminary data.</text>
</comment>
<gene>
    <name evidence="1" type="ORF">N7532_005505</name>
</gene>
<name>A0A9W9K9X1_9EURO</name>
<reference evidence="1" key="1">
    <citation type="submission" date="2022-11" db="EMBL/GenBank/DDBJ databases">
        <authorList>
            <person name="Petersen C."/>
        </authorList>
    </citation>
    <scope>NUCLEOTIDE SEQUENCE</scope>
    <source>
        <strain evidence="1">IBT 30761</strain>
    </source>
</reference>
<evidence type="ECO:0000313" key="1">
    <source>
        <dbReference type="EMBL" id="KAJ5098504.1"/>
    </source>
</evidence>
<proteinExistence type="predicted"/>